<evidence type="ECO:0008006" key="5">
    <source>
        <dbReference type="Google" id="ProtNLM"/>
    </source>
</evidence>
<dbReference type="Proteomes" id="UP001054801">
    <property type="component" value="Chromosome"/>
</dbReference>
<evidence type="ECO:0000256" key="2">
    <source>
        <dbReference type="SAM" id="SignalP"/>
    </source>
</evidence>
<accession>A0ABY3SWG0</accession>
<organism evidence="3 4">
    <name type="scientific">Thiothrix winogradskyi</name>
    <dbReference type="NCBI Taxonomy" id="96472"/>
    <lineage>
        <taxon>Bacteria</taxon>
        <taxon>Pseudomonadati</taxon>
        <taxon>Pseudomonadota</taxon>
        <taxon>Gammaproteobacteria</taxon>
        <taxon>Thiotrichales</taxon>
        <taxon>Thiotrichaceae</taxon>
        <taxon>Thiothrix</taxon>
    </lineage>
</organism>
<evidence type="ECO:0000313" key="4">
    <source>
        <dbReference type="Proteomes" id="UP001054801"/>
    </source>
</evidence>
<sequence>MKMTSPRTLACMVVLLSGFSVSACSTLTNVSEAVSGAASSINPFQQQTETGASEPAPANEGVPLNTSPASIRVEAKPPQPKRQQDVEINLGNNKQCTTFCALPTRKPLVN</sequence>
<feature type="signal peptide" evidence="2">
    <location>
        <begin position="1"/>
        <end position="23"/>
    </location>
</feature>
<keyword evidence="4" id="KW-1185">Reference proteome</keyword>
<feature type="compositionally biased region" description="Polar residues" evidence="1">
    <location>
        <begin position="36"/>
        <end position="51"/>
    </location>
</feature>
<gene>
    <name evidence="3" type="ORF">L2Y54_14860</name>
</gene>
<dbReference type="PROSITE" id="PS51257">
    <property type="entry name" value="PROKAR_LIPOPROTEIN"/>
    <property type="match status" value="1"/>
</dbReference>
<name>A0ABY3SWG0_9GAMM</name>
<feature type="region of interest" description="Disordered" evidence="1">
    <location>
        <begin position="36"/>
        <end position="85"/>
    </location>
</feature>
<evidence type="ECO:0000313" key="3">
    <source>
        <dbReference type="EMBL" id="UJS23219.1"/>
    </source>
</evidence>
<protein>
    <recommendedName>
        <fullName evidence="5">Lipoprotein</fullName>
    </recommendedName>
</protein>
<dbReference type="EMBL" id="CP091244">
    <property type="protein sequence ID" value="UJS23219.1"/>
    <property type="molecule type" value="Genomic_DNA"/>
</dbReference>
<feature type="chain" id="PRO_5047508271" description="Lipoprotein" evidence="2">
    <location>
        <begin position="24"/>
        <end position="110"/>
    </location>
</feature>
<dbReference type="RefSeq" id="WP_236497160.1">
    <property type="nucleotide sequence ID" value="NZ_CP091244.1"/>
</dbReference>
<evidence type="ECO:0000256" key="1">
    <source>
        <dbReference type="SAM" id="MobiDB-lite"/>
    </source>
</evidence>
<reference evidence="3" key="1">
    <citation type="journal article" date="2022" name="Microorganisms">
        <title>Two New Species of Filamentous Sulfur Bacteria of the Genus Thiothrix, Thiothrix winogradskyi sp. nov. and 'Candidatus Thiothrix sulfatifontis' sp. nov.</title>
        <authorList>
            <person name="Ravin N.V."/>
            <person name="Rossetti S."/>
            <person name="Beletsky A.V."/>
            <person name="Kadnikov V.V."/>
            <person name="Rudenko T.S."/>
            <person name="Smolyakov D.D."/>
            <person name="Moskvitina M.I."/>
            <person name="Gureeva M.V."/>
            <person name="Mardanov A.V."/>
            <person name="Grabovich M.Y."/>
        </authorList>
    </citation>
    <scope>NUCLEOTIDE SEQUENCE</scope>
    <source>
        <strain evidence="3">CT3</strain>
    </source>
</reference>
<proteinExistence type="predicted"/>
<keyword evidence="2" id="KW-0732">Signal</keyword>